<comment type="cofactor">
    <cofactor evidence="1 10">
        <name>Mg(2+)</name>
        <dbReference type="ChEBI" id="CHEBI:18420"/>
    </cofactor>
</comment>
<keyword evidence="8 10" id="KW-0460">Magnesium</keyword>
<feature type="binding site" evidence="10">
    <location>
        <begin position="12"/>
        <end position="17"/>
    </location>
    <ligand>
        <name>substrate</name>
    </ligand>
</feature>
<keyword evidence="5 10" id="KW-0819">tRNA processing</keyword>
<dbReference type="PANTHER" id="PTHR11088:SF60">
    <property type="entry name" value="TRNA DIMETHYLALLYLTRANSFERASE"/>
    <property type="match status" value="1"/>
</dbReference>
<comment type="subunit">
    <text evidence="10">Monomer.</text>
</comment>
<organism evidence="14 15">
    <name type="scientific">Candidatus Pelethenecus faecipullorum</name>
    <dbReference type="NCBI Taxonomy" id="2840900"/>
    <lineage>
        <taxon>Bacteria</taxon>
        <taxon>Bacillati</taxon>
        <taxon>Mycoplasmatota</taxon>
        <taxon>Mollicutes</taxon>
        <taxon>Candidatus Pelethenecus</taxon>
    </lineage>
</organism>
<protein>
    <recommendedName>
        <fullName evidence="10">tRNA dimethylallyltransferase</fullName>
        <ecNumber evidence="10">2.5.1.75</ecNumber>
    </recommendedName>
    <alternativeName>
        <fullName evidence="10">Dimethylallyl diphosphate:tRNA dimethylallyltransferase</fullName>
        <shortName evidence="10">DMAPP:tRNA dimethylallyltransferase</shortName>
        <shortName evidence="10">DMATase</shortName>
    </alternativeName>
    <alternativeName>
        <fullName evidence="10">Isopentenyl-diphosphate:tRNA isopentenyltransferase</fullName>
        <shortName evidence="10">IPP transferase</shortName>
        <shortName evidence="10">IPPT</shortName>
        <shortName evidence="10">IPTase</shortName>
    </alternativeName>
</protein>
<accession>A0A9D1GQ07</accession>
<evidence type="ECO:0000256" key="12">
    <source>
        <dbReference type="RuleBase" id="RU003784"/>
    </source>
</evidence>
<reference evidence="14" key="2">
    <citation type="journal article" date="2021" name="PeerJ">
        <title>Extensive microbial diversity within the chicken gut microbiome revealed by metagenomics and culture.</title>
        <authorList>
            <person name="Gilroy R."/>
            <person name="Ravi A."/>
            <person name="Getino M."/>
            <person name="Pursley I."/>
            <person name="Horton D.L."/>
            <person name="Alikhan N.F."/>
            <person name="Baker D."/>
            <person name="Gharbi K."/>
            <person name="Hall N."/>
            <person name="Watson M."/>
            <person name="Adriaenssens E.M."/>
            <person name="Foster-Nyarko E."/>
            <person name="Jarju S."/>
            <person name="Secka A."/>
            <person name="Antonio M."/>
            <person name="Oren A."/>
            <person name="Chaudhuri R.R."/>
            <person name="La Ragione R."/>
            <person name="Hildebrand F."/>
            <person name="Pallen M.J."/>
        </authorList>
    </citation>
    <scope>NUCLEOTIDE SEQUENCE</scope>
    <source>
        <strain evidence="14">ChiW17-6978</strain>
    </source>
</reference>
<comment type="caution">
    <text evidence="14">The sequence shown here is derived from an EMBL/GenBank/DDBJ whole genome shotgun (WGS) entry which is preliminary data.</text>
</comment>
<dbReference type="PANTHER" id="PTHR11088">
    <property type="entry name" value="TRNA DIMETHYLALLYLTRANSFERASE"/>
    <property type="match status" value="1"/>
</dbReference>
<keyword evidence="4 10" id="KW-0808">Transferase</keyword>
<evidence type="ECO:0000256" key="11">
    <source>
        <dbReference type="RuleBase" id="RU003783"/>
    </source>
</evidence>
<reference evidence="14" key="1">
    <citation type="submission" date="2020-10" db="EMBL/GenBank/DDBJ databases">
        <authorList>
            <person name="Gilroy R."/>
        </authorList>
    </citation>
    <scope>NUCLEOTIDE SEQUENCE</scope>
    <source>
        <strain evidence="14">ChiW17-6978</strain>
    </source>
</reference>
<evidence type="ECO:0000256" key="8">
    <source>
        <dbReference type="ARBA" id="ARBA00022842"/>
    </source>
</evidence>
<evidence type="ECO:0000256" key="4">
    <source>
        <dbReference type="ARBA" id="ARBA00022679"/>
    </source>
</evidence>
<feature type="site" description="Interaction with substrate tRNA" evidence="10">
    <location>
        <position position="115"/>
    </location>
</feature>
<feature type="binding site" evidence="10">
    <location>
        <begin position="10"/>
        <end position="17"/>
    </location>
    <ligand>
        <name>ATP</name>
        <dbReference type="ChEBI" id="CHEBI:30616"/>
    </ligand>
</feature>
<dbReference type="GO" id="GO:0052381">
    <property type="term" value="F:tRNA dimethylallyltransferase activity"/>
    <property type="evidence" value="ECO:0007669"/>
    <property type="project" value="UniProtKB-UniRule"/>
</dbReference>
<feature type="region of interest" description="Interaction with substrate tRNA" evidence="10">
    <location>
        <begin position="35"/>
        <end position="38"/>
    </location>
</feature>
<evidence type="ECO:0000313" key="14">
    <source>
        <dbReference type="EMBL" id="HIT49719.1"/>
    </source>
</evidence>
<keyword evidence="6 10" id="KW-0547">Nucleotide-binding</keyword>
<gene>
    <name evidence="10 14" type="primary">miaA</name>
    <name evidence="14" type="ORF">IAD46_01700</name>
</gene>
<dbReference type="InterPro" id="IPR027417">
    <property type="entry name" value="P-loop_NTPase"/>
</dbReference>
<dbReference type="EMBL" id="DVLF01000055">
    <property type="protein sequence ID" value="HIT49719.1"/>
    <property type="molecule type" value="Genomic_DNA"/>
</dbReference>
<keyword evidence="7 10" id="KW-0067">ATP-binding</keyword>
<dbReference type="NCBIfam" id="TIGR00174">
    <property type="entry name" value="miaA"/>
    <property type="match status" value="1"/>
</dbReference>
<dbReference type="GO" id="GO:0005524">
    <property type="term" value="F:ATP binding"/>
    <property type="evidence" value="ECO:0007669"/>
    <property type="project" value="UniProtKB-UniRule"/>
</dbReference>
<comment type="caution">
    <text evidence="10">Lacks conserved residue(s) required for the propagation of feature annotation.</text>
</comment>
<comment type="similarity">
    <text evidence="3 10 13">Belongs to the IPP transferase family.</text>
</comment>
<dbReference type="Pfam" id="PF01715">
    <property type="entry name" value="IPPT"/>
    <property type="match status" value="1"/>
</dbReference>
<feature type="site" description="Interaction with substrate tRNA" evidence="10">
    <location>
        <position position="97"/>
    </location>
</feature>
<sequence>MKHKVIVVVGPTAVGKTKIAIELAKKYQLEIISGDSVAVYRGLDIGSAKPTKEEQNEVVHHLIDVLDPIEQYSVADFQKEARKWLDRLPLSLICGGTGLYIQAALFNYEFTAQKRDANFDAAYQTLSNQELYDLLLKEDPDLSKDKIHPNNRKRILRALEVLKTSGRSIHSFKRKDEALYDYFIVYLSMERSALYERINQRVDQMISDGLIEEVFGLYQKQIYPKAIGYQELYPYFKGEISLLSAVEEIKKNTRHLAKRQETWFKNQMTTHFYEVCPNNTALTLQRIEKDIEEWMKSK</sequence>
<evidence type="ECO:0000256" key="6">
    <source>
        <dbReference type="ARBA" id="ARBA00022741"/>
    </source>
</evidence>
<evidence type="ECO:0000256" key="5">
    <source>
        <dbReference type="ARBA" id="ARBA00022694"/>
    </source>
</evidence>
<comment type="catalytic activity">
    <reaction evidence="9 10 11">
        <text>adenosine(37) in tRNA + dimethylallyl diphosphate = N(6)-dimethylallyladenosine(37) in tRNA + diphosphate</text>
        <dbReference type="Rhea" id="RHEA:26482"/>
        <dbReference type="Rhea" id="RHEA-COMP:10162"/>
        <dbReference type="Rhea" id="RHEA-COMP:10375"/>
        <dbReference type="ChEBI" id="CHEBI:33019"/>
        <dbReference type="ChEBI" id="CHEBI:57623"/>
        <dbReference type="ChEBI" id="CHEBI:74411"/>
        <dbReference type="ChEBI" id="CHEBI:74415"/>
        <dbReference type="EC" id="2.5.1.75"/>
    </reaction>
</comment>
<dbReference type="Proteomes" id="UP000886758">
    <property type="component" value="Unassembled WGS sequence"/>
</dbReference>
<evidence type="ECO:0000256" key="10">
    <source>
        <dbReference type="HAMAP-Rule" id="MF_00185"/>
    </source>
</evidence>
<dbReference type="EC" id="2.5.1.75" evidence="10"/>
<comment type="function">
    <text evidence="2 10 12">Catalyzes the transfer of a dimethylallyl group onto the adenine at position 37 in tRNAs that read codons beginning with uridine, leading to the formation of N6-(dimethylallyl)adenosine (i(6)A).</text>
</comment>
<proteinExistence type="inferred from homology"/>
<evidence type="ECO:0000256" key="3">
    <source>
        <dbReference type="ARBA" id="ARBA00005842"/>
    </source>
</evidence>
<dbReference type="HAMAP" id="MF_00185">
    <property type="entry name" value="IPP_trans"/>
    <property type="match status" value="1"/>
</dbReference>
<evidence type="ECO:0000256" key="2">
    <source>
        <dbReference type="ARBA" id="ARBA00003213"/>
    </source>
</evidence>
<evidence type="ECO:0000256" key="7">
    <source>
        <dbReference type="ARBA" id="ARBA00022840"/>
    </source>
</evidence>
<name>A0A9D1GQ07_9MOLU</name>
<evidence type="ECO:0000313" key="15">
    <source>
        <dbReference type="Proteomes" id="UP000886758"/>
    </source>
</evidence>
<dbReference type="InterPro" id="IPR039657">
    <property type="entry name" value="Dimethylallyltransferase"/>
</dbReference>
<evidence type="ECO:0000256" key="13">
    <source>
        <dbReference type="RuleBase" id="RU003785"/>
    </source>
</evidence>
<dbReference type="Gene3D" id="1.10.20.140">
    <property type="match status" value="1"/>
</dbReference>
<dbReference type="GO" id="GO:0006400">
    <property type="term" value="P:tRNA modification"/>
    <property type="evidence" value="ECO:0007669"/>
    <property type="project" value="TreeGrafter"/>
</dbReference>
<dbReference type="AlphaFoldDB" id="A0A9D1GQ07"/>
<dbReference type="InterPro" id="IPR018022">
    <property type="entry name" value="IPT"/>
</dbReference>
<dbReference type="SUPFAM" id="SSF52540">
    <property type="entry name" value="P-loop containing nucleoside triphosphate hydrolases"/>
    <property type="match status" value="1"/>
</dbReference>
<dbReference type="Gene3D" id="3.40.50.300">
    <property type="entry name" value="P-loop containing nucleotide triphosphate hydrolases"/>
    <property type="match status" value="1"/>
</dbReference>
<evidence type="ECO:0000256" key="9">
    <source>
        <dbReference type="ARBA" id="ARBA00049563"/>
    </source>
</evidence>
<evidence type="ECO:0000256" key="1">
    <source>
        <dbReference type="ARBA" id="ARBA00001946"/>
    </source>
</evidence>